<dbReference type="Gene3D" id="1.10.287.130">
    <property type="match status" value="1"/>
</dbReference>
<feature type="domain" description="PAS" evidence="9">
    <location>
        <begin position="153"/>
        <end position="197"/>
    </location>
</feature>
<evidence type="ECO:0000256" key="4">
    <source>
        <dbReference type="ARBA" id="ARBA00022679"/>
    </source>
</evidence>
<dbReference type="Pfam" id="PF13188">
    <property type="entry name" value="PAS_8"/>
    <property type="match status" value="1"/>
</dbReference>
<dbReference type="PROSITE" id="PS50109">
    <property type="entry name" value="HIS_KIN"/>
    <property type="match status" value="1"/>
</dbReference>
<evidence type="ECO:0000259" key="9">
    <source>
        <dbReference type="PROSITE" id="PS50112"/>
    </source>
</evidence>
<dbReference type="InterPro" id="IPR004358">
    <property type="entry name" value="Sig_transdc_His_kin-like_C"/>
</dbReference>
<dbReference type="AlphaFoldDB" id="A0A9Y1BSP0"/>
<dbReference type="NCBIfam" id="TIGR00229">
    <property type="entry name" value="sensory_box"/>
    <property type="match status" value="2"/>
</dbReference>
<dbReference type="SMART" id="SM00387">
    <property type="entry name" value="HATPase_c"/>
    <property type="match status" value="1"/>
</dbReference>
<dbReference type="CDD" id="cd00082">
    <property type="entry name" value="HisKA"/>
    <property type="match status" value="1"/>
</dbReference>
<dbReference type="Proteomes" id="UP001200513">
    <property type="component" value="Chromosome"/>
</dbReference>
<dbReference type="Pfam" id="PF02518">
    <property type="entry name" value="HATPase_c"/>
    <property type="match status" value="1"/>
</dbReference>
<dbReference type="SUPFAM" id="SSF47384">
    <property type="entry name" value="Homodimeric domain of signal transducing histidine kinase"/>
    <property type="match status" value="1"/>
</dbReference>
<dbReference type="InterPro" id="IPR035965">
    <property type="entry name" value="PAS-like_dom_sf"/>
</dbReference>
<dbReference type="InterPro" id="IPR013656">
    <property type="entry name" value="PAS_4"/>
</dbReference>
<evidence type="ECO:0000256" key="2">
    <source>
        <dbReference type="ARBA" id="ARBA00012438"/>
    </source>
</evidence>
<dbReference type="GO" id="GO:0004721">
    <property type="term" value="F:phosphoprotein phosphatase activity"/>
    <property type="evidence" value="ECO:0007669"/>
    <property type="project" value="TreeGrafter"/>
</dbReference>
<dbReference type="GO" id="GO:0005886">
    <property type="term" value="C:plasma membrane"/>
    <property type="evidence" value="ECO:0007669"/>
    <property type="project" value="TreeGrafter"/>
</dbReference>
<evidence type="ECO:0000256" key="6">
    <source>
        <dbReference type="ARBA" id="ARBA00023012"/>
    </source>
</evidence>
<accession>A0A9Y1BSP0</accession>
<dbReference type="SMART" id="SM00388">
    <property type="entry name" value="HisKA"/>
    <property type="match status" value="1"/>
</dbReference>
<gene>
    <name evidence="10" type="ORF">K9W46_03435</name>
</gene>
<dbReference type="FunFam" id="3.30.565.10:FF:000006">
    <property type="entry name" value="Sensor histidine kinase WalK"/>
    <property type="match status" value="1"/>
</dbReference>
<organism evidence="10">
    <name type="scientific">Candidatus Heimdallarchaeum endolithica</name>
    <dbReference type="NCBI Taxonomy" id="2876572"/>
    <lineage>
        <taxon>Archaea</taxon>
        <taxon>Promethearchaeati</taxon>
        <taxon>Candidatus Heimdallarchaeota</taxon>
        <taxon>Candidatus Heimdallarchaeia (ex Rinke et al. 2021) (nom. nud.)</taxon>
        <taxon>Candidatus Heimdallarchaeales</taxon>
        <taxon>Candidatus Heimdallarchaeaceae</taxon>
        <taxon>Candidatus Heimdallarchaeum</taxon>
    </lineage>
</organism>
<dbReference type="InterPro" id="IPR003594">
    <property type="entry name" value="HATPase_dom"/>
</dbReference>
<dbReference type="GO" id="GO:0000155">
    <property type="term" value="F:phosphorelay sensor kinase activity"/>
    <property type="evidence" value="ECO:0007669"/>
    <property type="project" value="InterPro"/>
</dbReference>
<dbReference type="PANTHER" id="PTHR45453">
    <property type="entry name" value="PHOSPHATE REGULON SENSOR PROTEIN PHOR"/>
    <property type="match status" value="1"/>
</dbReference>
<dbReference type="EC" id="2.7.13.3" evidence="2"/>
<dbReference type="Gene3D" id="3.30.450.20">
    <property type="entry name" value="PAS domain"/>
    <property type="match status" value="3"/>
</dbReference>
<keyword evidence="4" id="KW-0808">Transferase</keyword>
<dbReference type="Pfam" id="PF00512">
    <property type="entry name" value="HisKA"/>
    <property type="match status" value="1"/>
</dbReference>
<dbReference type="SUPFAM" id="SSF55785">
    <property type="entry name" value="PYP-like sensor domain (PAS domain)"/>
    <property type="match status" value="3"/>
</dbReference>
<reference evidence="10" key="1">
    <citation type="journal article" date="2022" name="Nat. Microbiol.">
        <title>Unique mobile elements and scalable gene flow at the prokaryote-eukaryote boundary revealed by circularized Asgard archaea genomes.</title>
        <authorList>
            <person name="Wu F."/>
            <person name="Speth D.R."/>
            <person name="Philosof A."/>
            <person name="Cremiere A."/>
            <person name="Narayanan A."/>
            <person name="Barco R.A."/>
            <person name="Connon S.A."/>
            <person name="Amend J.P."/>
            <person name="Antoshechkin I.A."/>
            <person name="Orphan V.J."/>
        </authorList>
    </citation>
    <scope>NUCLEOTIDE SEQUENCE</scope>
    <source>
        <strain evidence="10">PR6</strain>
    </source>
</reference>
<feature type="domain" description="PAS" evidence="9">
    <location>
        <begin position="39"/>
        <end position="76"/>
    </location>
</feature>
<name>A0A9Y1BSP0_9ARCH</name>
<feature type="domain" description="Histidine kinase" evidence="8">
    <location>
        <begin position="423"/>
        <end position="649"/>
    </location>
</feature>
<dbReference type="InterPro" id="IPR003661">
    <property type="entry name" value="HisK_dim/P_dom"/>
</dbReference>
<keyword evidence="6" id="KW-0902">Two-component regulatory system</keyword>
<dbReference type="InterPro" id="IPR000014">
    <property type="entry name" value="PAS"/>
</dbReference>
<comment type="catalytic activity">
    <reaction evidence="1">
        <text>ATP + protein L-histidine = ADP + protein N-phospho-L-histidine.</text>
        <dbReference type="EC" id="2.7.13.3"/>
    </reaction>
</comment>
<dbReference type="Pfam" id="PF08448">
    <property type="entry name" value="PAS_4"/>
    <property type="match status" value="2"/>
</dbReference>
<keyword evidence="7" id="KW-0472">Membrane</keyword>
<evidence type="ECO:0000259" key="8">
    <source>
        <dbReference type="PROSITE" id="PS50109"/>
    </source>
</evidence>
<evidence type="ECO:0000256" key="1">
    <source>
        <dbReference type="ARBA" id="ARBA00000085"/>
    </source>
</evidence>
<dbReference type="CDD" id="cd00075">
    <property type="entry name" value="HATPase"/>
    <property type="match status" value="1"/>
</dbReference>
<dbReference type="PRINTS" id="PR00344">
    <property type="entry name" value="BCTRLSENSOR"/>
</dbReference>
<dbReference type="InterPro" id="IPR050351">
    <property type="entry name" value="BphY/WalK/GraS-like"/>
</dbReference>
<dbReference type="SUPFAM" id="SSF55874">
    <property type="entry name" value="ATPase domain of HSP90 chaperone/DNA topoisomerase II/histidine kinase"/>
    <property type="match status" value="1"/>
</dbReference>
<dbReference type="PANTHER" id="PTHR45453:SF1">
    <property type="entry name" value="PHOSPHATE REGULON SENSOR PROTEIN PHOR"/>
    <property type="match status" value="1"/>
</dbReference>
<dbReference type="InterPro" id="IPR005467">
    <property type="entry name" value="His_kinase_dom"/>
</dbReference>
<dbReference type="SMART" id="SM00091">
    <property type="entry name" value="PAS"/>
    <property type="match status" value="3"/>
</dbReference>
<sequence length="650" mass="74817">MSNLFHKDEISNKDKRKTEHKLNRNNEIKFNVDVILSCFDNLEEAVFVFNNDLTILYVNQKAEEIIGNKQSTILGKKMNEYFVDINKTENIDYFLKIADSKKSAFSIESSICVKEEKIPVKLKLIFNTSSNCHFAIATSVSLNKEEIKELEFNKNILREVIDQVPQMIFVKNKEGRFLLANKALAESFDLLIDEIEGSIQHDIQPVKSDTDYFLESDRKVIDTKSRIKTISSFTDAFGEKRTIEVRKIPIKLPNGETVALGVATDITKHVKREKELRETSSELSMIVERKNEELLEEKLKLEAIFETASTGLLLIDDEGNFSLFNKKFEEFYNILYSDDKEPLLALNIFSEKFKDDPLFSFVKELIVAREKVSNTFELSENFFIQVSGVNITSSGSIIGALVEFQDITPFLTIDKLRKNFISSVSHELRTPITSLCLSIQFLKKHWERLPKRKIHSTLEVMEESAELLTTLIEDLLVVSKIENNRFKIEKKKFNIIKNINSTIKSFEEQLKSKKIKLIKKFETNDIQYFGDPKRIKQIVSNILDNAIKYSPSSSKIDFSVVKNYEGKYNPDNKKGLLIQIQDQGIGIPSHELPYVFKPFFRTVEAEKNEGTGLGLYITKNLVELHEGQIFIDSTHHVGTKVSIFLPFLEF</sequence>
<evidence type="ECO:0000256" key="7">
    <source>
        <dbReference type="ARBA" id="ARBA00023136"/>
    </source>
</evidence>
<dbReference type="PROSITE" id="PS50112">
    <property type="entry name" value="PAS"/>
    <property type="match status" value="2"/>
</dbReference>
<proteinExistence type="predicted"/>
<protein>
    <recommendedName>
        <fullName evidence="2">histidine kinase</fullName>
        <ecNumber evidence="2">2.7.13.3</ecNumber>
    </recommendedName>
</protein>
<evidence type="ECO:0000256" key="3">
    <source>
        <dbReference type="ARBA" id="ARBA00022553"/>
    </source>
</evidence>
<dbReference type="InterPro" id="IPR036097">
    <property type="entry name" value="HisK_dim/P_sf"/>
</dbReference>
<dbReference type="InterPro" id="IPR036890">
    <property type="entry name" value="HATPase_C_sf"/>
</dbReference>
<evidence type="ECO:0000313" key="10">
    <source>
        <dbReference type="EMBL" id="UJG44241.1"/>
    </source>
</evidence>
<keyword evidence="5" id="KW-0418">Kinase</keyword>
<keyword evidence="3" id="KW-0597">Phosphoprotein</keyword>
<dbReference type="Gene3D" id="3.30.565.10">
    <property type="entry name" value="Histidine kinase-like ATPase, C-terminal domain"/>
    <property type="match status" value="1"/>
</dbReference>
<evidence type="ECO:0000256" key="5">
    <source>
        <dbReference type="ARBA" id="ARBA00022777"/>
    </source>
</evidence>
<dbReference type="GO" id="GO:0016036">
    <property type="term" value="P:cellular response to phosphate starvation"/>
    <property type="evidence" value="ECO:0007669"/>
    <property type="project" value="TreeGrafter"/>
</dbReference>
<dbReference type="EMBL" id="CP084167">
    <property type="protein sequence ID" value="UJG44241.1"/>
    <property type="molecule type" value="Genomic_DNA"/>
</dbReference>